<dbReference type="Proteomes" id="UP000199228">
    <property type="component" value="Unassembled WGS sequence"/>
</dbReference>
<proteinExistence type="predicted"/>
<name>A0A1G6CB28_EUBOX</name>
<dbReference type="EMBL" id="FMXR01000017">
    <property type="protein sequence ID" value="SDB30011.1"/>
    <property type="molecule type" value="Genomic_DNA"/>
</dbReference>
<protein>
    <recommendedName>
        <fullName evidence="1">Putative Se/S carrier protein-like domain-containing protein</fullName>
    </recommendedName>
</protein>
<gene>
    <name evidence="2" type="ORF">SAMN02910417_02241</name>
</gene>
<reference evidence="2 3" key="1">
    <citation type="submission" date="2016-10" db="EMBL/GenBank/DDBJ databases">
        <authorList>
            <person name="de Groot N.N."/>
        </authorList>
    </citation>
    <scope>NUCLEOTIDE SEQUENCE [LARGE SCALE GENOMIC DNA]</scope>
    <source>
        <strain evidence="2 3">DSM 3217</strain>
    </source>
</reference>
<sequence length="78" mass="8670">MREKKLSLLITFEATTQAMKLEKVAGQQGVAGRLIPLPPAVSAGCGFAFKAPLEERRRLEELIKECDIEIKEVSKMLL</sequence>
<dbReference type="AlphaFoldDB" id="A0A1G6CB28"/>
<dbReference type="InterPro" id="IPR021778">
    <property type="entry name" value="Se/S_carrier-like"/>
</dbReference>
<dbReference type="STRING" id="1732.SAMN02910417_02241"/>
<dbReference type="OrthoDB" id="3192849at2"/>
<dbReference type="RefSeq" id="WP_090174440.1">
    <property type="nucleotide sequence ID" value="NZ_FMXR01000017.1"/>
</dbReference>
<evidence type="ECO:0000259" key="1">
    <source>
        <dbReference type="Pfam" id="PF11823"/>
    </source>
</evidence>
<keyword evidence="3" id="KW-1185">Reference proteome</keyword>
<dbReference type="Pfam" id="PF11823">
    <property type="entry name" value="Se_S_carrier"/>
    <property type="match status" value="1"/>
</dbReference>
<accession>A0A1G6CB28</accession>
<evidence type="ECO:0000313" key="3">
    <source>
        <dbReference type="Proteomes" id="UP000199228"/>
    </source>
</evidence>
<organism evidence="2 3">
    <name type="scientific">Eubacterium oxidoreducens</name>
    <dbReference type="NCBI Taxonomy" id="1732"/>
    <lineage>
        <taxon>Bacteria</taxon>
        <taxon>Bacillati</taxon>
        <taxon>Bacillota</taxon>
        <taxon>Clostridia</taxon>
        <taxon>Eubacteriales</taxon>
        <taxon>Eubacteriaceae</taxon>
        <taxon>Eubacterium</taxon>
    </lineage>
</organism>
<feature type="domain" description="Putative Se/S carrier protein-like" evidence="1">
    <location>
        <begin position="8"/>
        <end position="73"/>
    </location>
</feature>
<evidence type="ECO:0000313" key="2">
    <source>
        <dbReference type="EMBL" id="SDB30011.1"/>
    </source>
</evidence>